<reference evidence="2" key="1">
    <citation type="submission" date="2014-03" db="EMBL/GenBank/DDBJ databases">
        <authorList>
            <person name="Aksoy S."/>
            <person name="Warren W."/>
            <person name="Wilson R.K."/>
        </authorList>
    </citation>
    <scope>NUCLEOTIDE SEQUENCE [LARGE SCALE GENOMIC DNA]</scope>
    <source>
        <strain evidence="2">IAEA</strain>
    </source>
</reference>
<dbReference type="EnsemblMetazoa" id="GPAI044110-RA">
    <property type="protein sequence ID" value="GPAI044110-PA"/>
    <property type="gene ID" value="GPAI044110"/>
</dbReference>
<keyword evidence="2" id="KW-1185">Reference proteome</keyword>
<sequence>MSIHNNITFEKLKSMQINYISNCITSTSALQICRESRADADNIYHFWVHKLFQAYDISKLQYNDWFQIIAYLKSLVAEMIKDTTTNQSTLRTLNLLAPTKATSNSTETTTTSTKEWKLLSDTQQLLTRFETIITNSETDVAVWSLLISFTLEVIIMFLKTDKKGHMVALVIIQRRLLILITESIKAIKLKNGYEFEAVVQVLAFLCDVSSLLTSVNFKIAIESWRAVGKLSYTCLVLSKSFEAGKESLQNGEMIDWSMQPSLKILKEIKKCLQYLQERNDECGESFLKVISFYSKLLTHILCSRTLAVLREFLEIYILNKHILQQRNCGAIGKVIDQEFYEMFSKIYHEKEVGKFVVLHISEDASAHFLGCNFIQDYLTICLENHYQQQYFITNNSKFFLQIFFRLFETPLIYADCRKYDEILEYYVVLMLLDSSYCLHQHFCRCVLEEKWILAFTSSQVLKIYYSYQHSNVEYYVVCLEFWMKCLGHYTVYKFNERKFFIQDLTKSLIARIPEHMLSEQGDRLRELFLFVNDKHNVSHFSFRLDSDLQKLKTLNGNSMGIITKLNLLIESPKHINDSIMDSIVQVFEYLLNRPSCDYSRLQLFFNCCFKLFVNFSLENVNKKIMKCLEENDKNVISICSVFMLEFVIKYQKQLLYKILPEYLVKSVKKCIALLDVKFIKNESQREDLKIFLTLPKLNMELLPAMDCENHVRKKSYQDARPSYNVKTILNNILEQSIELKNMWTHFDKEDVNILGKIKDNIDKCYEI</sequence>
<name>A0A1B0AFJ9_GLOPL</name>
<protein>
    <submittedName>
        <fullName evidence="1">Uncharacterized protein</fullName>
    </submittedName>
</protein>
<dbReference type="VEuPathDB" id="VectorBase:GPAI044110"/>
<evidence type="ECO:0000313" key="1">
    <source>
        <dbReference type="EnsemblMetazoa" id="GPAI044110-PA"/>
    </source>
</evidence>
<organism evidence="1 2">
    <name type="scientific">Glossina pallidipes</name>
    <name type="common">Tsetse fly</name>
    <dbReference type="NCBI Taxonomy" id="7398"/>
    <lineage>
        <taxon>Eukaryota</taxon>
        <taxon>Metazoa</taxon>
        <taxon>Ecdysozoa</taxon>
        <taxon>Arthropoda</taxon>
        <taxon>Hexapoda</taxon>
        <taxon>Insecta</taxon>
        <taxon>Pterygota</taxon>
        <taxon>Neoptera</taxon>
        <taxon>Endopterygota</taxon>
        <taxon>Diptera</taxon>
        <taxon>Brachycera</taxon>
        <taxon>Muscomorpha</taxon>
        <taxon>Hippoboscoidea</taxon>
        <taxon>Glossinidae</taxon>
        <taxon>Glossina</taxon>
    </lineage>
</organism>
<reference evidence="1" key="2">
    <citation type="submission" date="2020-05" db="UniProtKB">
        <authorList>
            <consortium name="EnsemblMetazoa"/>
        </authorList>
    </citation>
    <scope>IDENTIFICATION</scope>
    <source>
        <strain evidence="1">IAEA</strain>
    </source>
</reference>
<evidence type="ECO:0000313" key="2">
    <source>
        <dbReference type="Proteomes" id="UP000092445"/>
    </source>
</evidence>
<accession>A0A1B0AFJ9</accession>
<dbReference type="Proteomes" id="UP000092445">
    <property type="component" value="Unassembled WGS sequence"/>
</dbReference>
<dbReference type="AlphaFoldDB" id="A0A1B0AFJ9"/>
<proteinExistence type="predicted"/>